<dbReference type="Gene3D" id="3.40.50.1240">
    <property type="entry name" value="Phosphoglycerate mutase-like"/>
    <property type="match status" value="1"/>
</dbReference>
<dbReference type="InterPro" id="IPR050275">
    <property type="entry name" value="PGM_Phosphatase"/>
</dbReference>
<dbReference type="SUPFAM" id="SSF140459">
    <property type="entry name" value="PE/PPE dimer-like"/>
    <property type="match status" value="1"/>
</dbReference>
<dbReference type="GO" id="GO:0016791">
    <property type="term" value="F:phosphatase activity"/>
    <property type="evidence" value="ECO:0007669"/>
    <property type="project" value="TreeGrafter"/>
</dbReference>
<dbReference type="CDD" id="cd07067">
    <property type="entry name" value="HP_PGM_like"/>
    <property type="match status" value="1"/>
</dbReference>
<dbReference type="PANTHER" id="PTHR48100:SF58">
    <property type="entry name" value="PE-PGRS FAMILY PROTEIN PE_PGRS11"/>
    <property type="match status" value="1"/>
</dbReference>
<dbReference type="InterPro" id="IPR038332">
    <property type="entry name" value="PPE_sf"/>
</dbReference>
<gene>
    <name evidence="2" type="ORF">AWC22_13790</name>
</gene>
<dbReference type="Pfam" id="PF00934">
    <property type="entry name" value="PE"/>
    <property type="match status" value="1"/>
</dbReference>
<dbReference type="Pfam" id="PF00300">
    <property type="entry name" value="His_Phos_1"/>
    <property type="match status" value="1"/>
</dbReference>
<dbReference type="InterPro" id="IPR013078">
    <property type="entry name" value="His_Pase_superF_clade-1"/>
</dbReference>
<comment type="caution">
    <text evidence="2">The sequence shown here is derived from an EMBL/GenBank/DDBJ whole genome shotgun (WGS) entry which is preliminary data.</text>
</comment>
<dbReference type="InterPro" id="IPR029033">
    <property type="entry name" value="His_PPase_superfam"/>
</dbReference>
<dbReference type="GO" id="GO:0005737">
    <property type="term" value="C:cytoplasm"/>
    <property type="evidence" value="ECO:0007669"/>
    <property type="project" value="TreeGrafter"/>
</dbReference>
<dbReference type="AlphaFoldDB" id="A0A1X2D7C1"/>
<reference evidence="2 3" key="1">
    <citation type="submission" date="2016-01" db="EMBL/GenBank/DDBJ databases">
        <title>The new phylogeny of the genus Mycobacterium.</title>
        <authorList>
            <person name="Tarcisio F."/>
            <person name="Conor M."/>
            <person name="Antonella G."/>
            <person name="Elisabetta G."/>
            <person name="Giulia F.S."/>
            <person name="Sara T."/>
            <person name="Anna F."/>
            <person name="Clotilde B."/>
            <person name="Roberto B."/>
            <person name="Veronica D.S."/>
            <person name="Fabio R."/>
            <person name="Monica P."/>
            <person name="Olivier J."/>
            <person name="Enrico T."/>
            <person name="Nicola S."/>
        </authorList>
    </citation>
    <scope>NUCLEOTIDE SEQUENCE [LARGE SCALE GENOMIC DNA]</scope>
    <source>
        <strain evidence="2 3">DSM 45176</strain>
    </source>
</reference>
<dbReference type="SMART" id="SM00855">
    <property type="entry name" value="PGAM"/>
    <property type="match status" value="1"/>
</dbReference>
<dbReference type="Gene3D" id="1.10.287.850">
    <property type="entry name" value="HP0062-like domain"/>
    <property type="match status" value="1"/>
</dbReference>
<sequence>MSFVLVVPDMLATAAADAAQIGSAVRAGNLAAVIPTTEVAAAAADEVSAAIAALFGAHAEQYQAAAAQAATYHAQFLRTLSAAAASYAGAEATIATSMGAAASDGFQTFVYGPIHTAGEAWISSPVGQVLAPIVNAPTTALFGRGLIGNGAPGTAANPNGGAGGILFGDGGAGYTPTGGMGPVAGGIGGNAGLIGNGGAGGAGFGGGTGGAGGTGGWLMGNGGMGGVGGPGGTGGQAIFFGDGGAGGGGGTGGRAGLFIGNPGAGWLPDTGGTGQSIVIEFVRHGQTASNAAGLIDTNVPGPPLTALGQQQAQALANVLAPQGAFSGLFDSQLMRTQQTGAPLGAMLGMNVQVLPGLNEISAGVFDGLPQISPAGLLYLVGPIAWTLGFPLVPMLTPGSTTVNGVVFDQGFTNALQTIYGTAMTNPVVGADGKITGVAYSSAFTIEVGTLMNVNNPDPLLLAHTLPNTGTVVVEGNPHDGWTLVSWDGRPVPPASLPTALFVDVRNLITAPQYATWNIIESMFTGDPTAVAVAIRDGIERVGAATINFPVAVAEDVADALGG</sequence>
<dbReference type="EMBL" id="LQPQ01000038">
    <property type="protein sequence ID" value="ORW84062.1"/>
    <property type="molecule type" value="Genomic_DNA"/>
</dbReference>
<dbReference type="PRINTS" id="PR01228">
    <property type="entry name" value="EGGSHELL"/>
</dbReference>
<evidence type="ECO:0000259" key="1">
    <source>
        <dbReference type="Pfam" id="PF00934"/>
    </source>
</evidence>
<dbReference type="InterPro" id="IPR048996">
    <property type="entry name" value="PGRS_rpt"/>
</dbReference>
<dbReference type="Pfam" id="PF21526">
    <property type="entry name" value="PGRS"/>
    <property type="match status" value="1"/>
</dbReference>
<name>A0A1X2D7C1_9MYCO</name>
<dbReference type="SUPFAM" id="SSF53254">
    <property type="entry name" value="Phosphoglycerate mutase-like"/>
    <property type="match status" value="1"/>
</dbReference>
<dbReference type="RefSeq" id="WP_085249574.1">
    <property type="nucleotide sequence ID" value="NZ_CAJMWJ010000001.1"/>
</dbReference>
<dbReference type="GeneID" id="93497006"/>
<protein>
    <recommendedName>
        <fullName evidence="1">PE domain-containing protein</fullName>
    </recommendedName>
</protein>
<evidence type="ECO:0000313" key="2">
    <source>
        <dbReference type="EMBL" id="ORW84062.1"/>
    </source>
</evidence>
<dbReference type="Proteomes" id="UP000193087">
    <property type="component" value="Unassembled WGS sequence"/>
</dbReference>
<accession>A0A1X2D7C1</accession>
<dbReference type="STRING" id="486698.AWC22_13790"/>
<dbReference type="PANTHER" id="PTHR48100">
    <property type="entry name" value="BROAD-SPECIFICITY PHOSPHATASE YOR283W-RELATED"/>
    <property type="match status" value="1"/>
</dbReference>
<feature type="domain" description="PE" evidence="1">
    <location>
        <begin position="4"/>
        <end position="93"/>
    </location>
</feature>
<keyword evidence="3" id="KW-1185">Reference proteome</keyword>
<proteinExistence type="predicted"/>
<dbReference type="OrthoDB" id="9793115at2"/>
<evidence type="ECO:0000313" key="3">
    <source>
        <dbReference type="Proteomes" id="UP000193087"/>
    </source>
</evidence>
<dbReference type="InterPro" id="IPR000084">
    <property type="entry name" value="PE-PGRS_N"/>
</dbReference>
<organism evidence="2 3">
    <name type="scientific">Mycobacterium riyadhense</name>
    <dbReference type="NCBI Taxonomy" id="486698"/>
    <lineage>
        <taxon>Bacteria</taxon>
        <taxon>Bacillati</taxon>
        <taxon>Actinomycetota</taxon>
        <taxon>Actinomycetes</taxon>
        <taxon>Mycobacteriales</taxon>
        <taxon>Mycobacteriaceae</taxon>
        <taxon>Mycobacterium</taxon>
    </lineage>
</organism>